<accession>A0A9D0ZRL6</accession>
<reference evidence="1" key="2">
    <citation type="journal article" date="2021" name="PeerJ">
        <title>Extensive microbial diversity within the chicken gut microbiome revealed by metagenomics and culture.</title>
        <authorList>
            <person name="Gilroy R."/>
            <person name="Ravi A."/>
            <person name="Getino M."/>
            <person name="Pursley I."/>
            <person name="Horton D.L."/>
            <person name="Alikhan N.F."/>
            <person name="Baker D."/>
            <person name="Gharbi K."/>
            <person name="Hall N."/>
            <person name="Watson M."/>
            <person name="Adriaenssens E.M."/>
            <person name="Foster-Nyarko E."/>
            <person name="Jarju S."/>
            <person name="Secka A."/>
            <person name="Antonio M."/>
            <person name="Oren A."/>
            <person name="Chaudhuri R.R."/>
            <person name="La Ragione R."/>
            <person name="Hildebrand F."/>
            <person name="Pallen M.J."/>
        </authorList>
    </citation>
    <scope>NUCLEOTIDE SEQUENCE</scope>
    <source>
        <strain evidence="1">CHK147-3167</strain>
    </source>
</reference>
<organism evidence="1 2">
    <name type="scientific">Candidatus Coprosoma intestinipullorum</name>
    <dbReference type="NCBI Taxonomy" id="2840752"/>
    <lineage>
        <taxon>Bacteria</taxon>
        <taxon>Bacillati</taxon>
        <taxon>Bacillota</taxon>
        <taxon>Bacillota incertae sedis</taxon>
        <taxon>Candidatus Coprosoma</taxon>
    </lineage>
</organism>
<evidence type="ECO:0000313" key="2">
    <source>
        <dbReference type="Proteomes" id="UP000886786"/>
    </source>
</evidence>
<comment type="caution">
    <text evidence="1">The sequence shown here is derived from an EMBL/GenBank/DDBJ whole genome shotgun (WGS) entry which is preliminary data.</text>
</comment>
<reference evidence="1" key="1">
    <citation type="submission" date="2020-10" db="EMBL/GenBank/DDBJ databases">
        <authorList>
            <person name="Gilroy R."/>
        </authorList>
    </citation>
    <scope>NUCLEOTIDE SEQUENCE</scope>
    <source>
        <strain evidence="1">CHK147-3167</strain>
    </source>
</reference>
<dbReference type="EMBL" id="DVFV01000103">
    <property type="protein sequence ID" value="HIQ91131.1"/>
    <property type="molecule type" value="Genomic_DNA"/>
</dbReference>
<feature type="non-terminal residue" evidence="1">
    <location>
        <position position="1"/>
    </location>
</feature>
<evidence type="ECO:0000313" key="1">
    <source>
        <dbReference type="EMBL" id="HIQ91131.1"/>
    </source>
</evidence>
<gene>
    <name evidence="1" type="ORF">IAB27_05870</name>
</gene>
<protein>
    <submittedName>
        <fullName evidence="1">Uncharacterized protein</fullName>
    </submittedName>
</protein>
<dbReference type="Proteomes" id="UP000886786">
    <property type="component" value="Unassembled WGS sequence"/>
</dbReference>
<proteinExistence type="predicted"/>
<name>A0A9D0ZRL6_9FIRM</name>
<dbReference type="AlphaFoldDB" id="A0A9D0ZRL6"/>
<sequence>TTKKIGGQKGHKGYGLTREKVEKLIKENKLETRILYHQSNNKSKKDVIKYRLGIEINAYVEKHIFKHVSNSKNKIPNEFYTDVTYDNSIKSLSIELGVYNVISYNRLSDFF</sequence>